<accession>A0A1I3M450</accession>
<evidence type="ECO:0000256" key="3">
    <source>
        <dbReference type="ARBA" id="ARBA00022452"/>
    </source>
</evidence>
<reference evidence="12 13" key="1">
    <citation type="submission" date="2016-10" db="EMBL/GenBank/DDBJ databases">
        <authorList>
            <person name="de Groot N.N."/>
        </authorList>
    </citation>
    <scope>NUCLEOTIDE SEQUENCE [LARGE SCALE GENOMIC DNA]</scope>
    <source>
        <strain evidence="12 13">RK1</strain>
    </source>
</reference>
<keyword evidence="7 8" id="KW-0998">Cell outer membrane</keyword>
<dbReference type="InterPro" id="IPR008969">
    <property type="entry name" value="CarboxyPept-like_regulatory"/>
</dbReference>
<evidence type="ECO:0000313" key="12">
    <source>
        <dbReference type="EMBL" id="SFI91794.1"/>
    </source>
</evidence>
<feature type="domain" description="TonB-dependent receptor-like beta-barrel" evidence="10">
    <location>
        <begin position="529"/>
        <end position="1090"/>
    </location>
</feature>
<dbReference type="AlphaFoldDB" id="A0A1I3M450"/>
<evidence type="ECO:0000256" key="4">
    <source>
        <dbReference type="ARBA" id="ARBA00022692"/>
    </source>
</evidence>
<gene>
    <name evidence="12" type="ORF">SAMN05444682_106241</name>
</gene>
<dbReference type="Proteomes" id="UP000198670">
    <property type="component" value="Unassembled WGS sequence"/>
</dbReference>
<dbReference type="GO" id="GO:0009279">
    <property type="term" value="C:cell outer membrane"/>
    <property type="evidence" value="ECO:0007669"/>
    <property type="project" value="UniProtKB-SubCell"/>
</dbReference>
<evidence type="ECO:0000256" key="9">
    <source>
        <dbReference type="RuleBase" id="RU003357"/>
    </source>
</evidence>
<evidence type="ECO:0000259" key="10">
    <source>
        <dbReference type="Pfam" id="PF00593"/>
    </source>
</evidence>
<evidence type="ECO:0000313" key="13">
    <source>
        <dbReference type="Proteomes" id="UP000198670"/>
    </source>
</evidence>
<dbReference type="Pfam" id="PF13715">
    <property type="entry name" value="CarbopepD_reg_2"/>
    <property type="match status" value="1"/>
</dbReference>
<protein>
    <submittedName>
        <fullName evidence="12">TonB-linked outer membrane protein, SusC/RagA family</fullName>
    </submittedName>
</protein>
<dbReference type="InterPro" id="IPR012910">
    <property type="entry name" value="Plug_dom"/>
</dbReference>
<keyword evidence="5 9" id="KW-0798">TonB box</keyword>
<evidence type="ECO:0000256" key="5">
    <source>
        <dbReference type="ARBA" id="ARBA00023077"/>
    </source>
</evidence>
<keyword evidence="4 8" id="KW-0812">Transmembrane</keyword>
<dbReference type="EMBL" id="FOQO01000006">
    <property type="protein sequence ID" value="SFI91794.1"/>
    <property type="molecule type" value="Genomic_DNA"/>
</dbReference>
<dbReference type="InterPro" id="IPR039426">
    <property type="entry name" value="TonB-dep_rcpt-like"/>
</dbReference>
<feature type="domain" description="TonB-dependent receptor plug" evidence="11">
    <location>
        <begin position="231"/>
        <end position="335"/>
    </location>
</feature>
<keyword evidence="2 8" id="KW-0813">Transport</keyword>
<keyword evidence="3 8" id="KW-1134">Transmembrane beta strand</keyword>
<organism evidence="12 13">
    <name type="scientific">Parapedobacter indicus</name>
    <dbReference type="NCBI Taxonomy" id="1477437"/>
    <lineage>
        <taxon>Bacteria</taxon>
        <taxon>Pseudomonadati</taxon>
        <taxon>Bacteroidota</taxon>
        <taxon>Sphingobacteriia</taxon>
        <taxon>Sphingobacteriales</taxon>
        <taxon>Sphingobacteriaceae</taxon>
        <taxon>Parapedobacter</taxon>
    </lineage>
</organism>
<comment type="similarity">
    <text evidence="8 9">Belongs to the TonB-dependent receptor family.</text>
</comment>
<evidence type="ECO:0000259" key="11">
    <source>
        <dbReference type="Pfam" id="PF07715"/>
    </source>
</evidence>
<evidence type="ECO:0000256" key="7">
    <source>
        <dbReference type="ARBA" id="ARBA00023237"/>
    </source>
</evidence>
<dbReference type="NCBIfam" id="TIGR04056">
    <property type="entry name" value="OMP_RagA_SusC"/>
    <property type="match status" value="1"/>
</dbReference>
<evidence type="ECO:0000256" key="8">
    <source>
        <dbReference type="PROSITE-ProRule" id="PRU01360"/>
    </source>
</evidence>
<dbReference type="SUPFAM" id="SSF56935">
    <property type="entry name" value="Porins"/>
    <property type="match status" value="1"/>
</dbReference>
<dbReference type="FunFam" id="2.170.130.10:FF:000003">
    <property type="entry name" value="SusC/RagA family TonB-linked outer membrane protein"/>
    <property type="match status" value="1"/>
</dbReference>
<dbReference type="InterPro" id="IPR023996">
    <property type="entry name" value="TonB-dep_OMP_SusC/RagA"/>
</dbReference>
<dbReference type="Gene3D" id="2.60.40.1120">
    <property type="entry name" value="Carboxypeptidase-like, regulatory domain"/>
    <property type="match status" value="1"/>
</dbReference>
<dbReference type="InterPro" id="IPR000531">
    <property type="entry name" value="Beta-barrel_TonB"/>
</dbReference>
<dbReference type="InterPro" id="IPR023997">
    <property type="entry name" value="TonB-dep_OMP_SusC/RagA_CS"/>
</dbReference>
<dbReference type="Pfam" id="PF00593">
    <property type="entry name" value="TonB_dep_Rec_b-barrel"/>
    <property type="match status" value="1"/>
</dbReference>
<proteinExistence type="inferred from homology"/>
<evidence type="ECO:0000256" key="2">
    <source>
        <dbReference type="ARBA" id="ARBA00022448"/>
    </source>
</evidence>
<dbReference type="RefSeq" id="WP_218146570.1">
    <property type="nucleotide sequence ID" value="NZ_FOQO01000006.1"/>
</dbReference>
<dbReference type="PROSITE" id="PS52016">
    <property type="entry name" value="TONB_DEPENDENT_REC_3"/>
    <property type="match status" value="1"/>
</dbReference>
<keyword evidence="13" id="KW-1185">Reference proteome</keyword>
<evidence type="ECO:0000256" key="1">
    <source>
        <dbReference type="ARBA" id="ARBA00004571"/>
    </source>
</evidence>
<comment type="subcellular location">
    <subcellularLocation>
        <location evidence="1 8">Cell outer membrane</location>
        <topology evidence="1 8">Multi-pass membrane protein</topology>
    </subcellularLocation>
</comment>
<dbReference type="NCBIfam" id="TIGR04057">
    <property type="entry name" value="SusC_RagA_signa"/>
    <property type="match status" value="1"/>
</dbReference>
<dbReference type="Gene3D" id="2.40.170.20">
    <property type="entry name" value="TonB-dependent receptor, beta-barrel domain"/>
    <property type="match status" value="1"/>
</dbReference>
<dbReference type="InterPro" id="IPR036942">
    <property type="entry name" value="Beta-barrel_TonB_sf"/>
</dbReference>
<evidence type="ECO:0000256" key="6">
    <source>
        <dbReference type="ARBA" id="ARBA00023136"/>
    </source>
</evidence>
<sequence length="1128" mass="126056">MINYDFSLLGKTKIPIDGIRQLFRIMKLTSLLLVIAALHVSAVTRSQTLSLAVKNRPLSDVFQQIKDQTDFVVVYNERFVNPDTRVSISVEHAPLTKLLETLLRPLSLGYHITEHTIVITALPEEQKSTRLAEQEAASQRTVTGRVTDEMGNPLDGVTVAVKDVGLATTTDVQGNYRISVSGDGAVLVFTIIGFESHEQTLGTKNVVNVVLKASISDLDEVVVVGYGTQKKINLTGSVSTMSSEDIENRPITNATQALQGMTGLYVNQAGGQPGKDGAVLRIRGQGTFNNNNPLVLVDGVEFPLADVNPNDIESITVLKDAASASIYGNRAANGVILVTTKSGVAGDTRINYNNYIGLQAPTYLPKTVKDPVRFMELRNQAGFNAGRAQAFYSEEVIEEYRKGTDPYIYPHNDWIDIMFNDALIQEHNLRISGGSDKLGFSVSAGYLDQKGVLMGTDGGRFAVRSGLNYQYKNWLKLETDLSFNQRTSHEPATTAGTMMEMVFKAQGFHPTYLEDGRYADTWIRSPGHNVYRHPLVWANEGFFNTKRLNGMLNFSAEVTLPFGITYLAKVGFSKLSTFEERFVPDIYMYQVKTLAEQRVDYYTPNKNRHVYNNHAEGLNTTLYNTLNYEATFADSHHIKALLGSSFEQFEDRFFNSLIEGFLGNTLTEINAGSVNPQVNGTSNKNALIGTFGRLNYDYSDKYLFEVNFRYDGSSRFAEGNQWGFFPSVSLGWRLDQENFLKTQRWISALKIRGSYGVLGNQGIPNFSYVNLVEAGREYLFGGAVSPGVAVESFRDPNITWETTTMANLGVDASFFESRLDLTLDLYNKRTDDILRPVTLPSQVGNLGGPIRNIGSVKNVGLDVNLVHRNTIGKLNYAVNLGLNYNVNKVTDLNGEIIYSGDKFITREGYPIDSYYVLESAGLFQTTEEIESSPFQNITTKPGYIRYLDQNQDNVINSNDRIVTGSVLPDYTYSFGLDLNYGQFSLGAFFQGVKGVNTYPEAIIATPFWFATSVTERWANESWTPERPDAPLPILTSFEDSQNDNFLKSDFWVLDASYLRLKNIQLGYTLPQRFSDKIGLNRCLFFVNGQNLLTFSDMKDFDPERNVKQANYYEYPSIKMYTVGINVTF</sequence>
<dbReference type="Pfam" id="PF07715">
    <property type="entry name" value="Plug"/>
    <property type="match status" value="1"/>
</dbReference>
<dbReference type="InterPro" id="IPR037066">
    <property type="entry name" value="Plug_dom_sf"/>
</dbReference>
<dbReference type="SUPFAM" id="SSF49464">
    <property type="entry name" value="Carboxypeptidase regulatory domain-like"/>
    <property type="match status" value="1"/>
</dbReference>
<keyword evidence="6 8" id="KW-0472">Membrane</keyword>
<dbReference type="Gene3D" id="2.170.130.10">
    <property type="entry name" value="TonB-dependent receptor, plug domain"/>
    <property type="match status" value="1"/>
</dbReference>
<name>A0A1I3M450_9SPHI</name>
<dbReference type="STRING" id="1477437.SAMN05444682_106241"/>